<dbReference type="Proteomes" id="UP001209803">
    <property type="component" value="Plasmid unnamed2"/>
</dbReference>
<keyword evidence="2" id="KW-1185">Reference proteome</keyword>
<proteinExistence type="predicted"/>
<evidence type="ECO:0000313" key="1">
    <source>
        <dbReference type="EMBL" id="WFE92638.1"/>
    </source>
</evidence>
<geneLocation type="plasmid" evidence="1 2">
    <name>unnamed2</name>
</geneLocation>
<dbReference type="RefSeq" id="WP_265684736.1">
    <property type="nucleotide sequence ID" value="NZ_CP120865.1"/>
</dbReference>
<sequence>MVSDAIIEPAESLEDRSPLLPDRHPTGDLFVCDVFDAAFKGDTASMEHPIFSLSTKPDHRKRHYEHDGKFIEISPSADGLATVHDRDILIYCISQLMLASNRGEAIQQTVRLKAYDLLKATNRMTSGPGYEGLKAALKRLGGTRINTNITTADVEQWDEFGIIERSRIVRETRDGRMQEVEIKLSDWVFNAIRAREVLTLNRDYFRLRKPLERRLYEIARKHCGQSARWNIRLETLQKKTGSNSTQKEFRRLVQNIVQANAGHDHFPDYQIFLEEDLVTFRPKAGFSNRFLPNADDGGFDAQAIRLPSDIHEVVRREAKGYDLYMLETNWREMLTKKQSKPANPVGSFRAYVRWYVKEHGPAR</sequence>
<protein>
    <submittedName>
        <fullName evidence="1">Replication initiator protein A</fullName>
    </submittedName>
</protein>
<accession>A0ABY8FAW2</accession>
<organism evidence="1 2">
    <name type="scientific">Roseibium porphyridii</name>
    <dbReference type="NCBI Taxonomy" id="2866279"/>
    <lineage>
        <taxon>Bacteria</taxon>
        <taxon>Pseudomonadati</taxon>
        <taxon>Pseudomonadota</taxon>
        <taxon>Alphaproteobacteria</taxon>
        <taxon>Hyphomicrobiales</taxon>
        <taxon>Stappiaceae</taxon>
        <taxon>Roseibium</taxon>
    </lineage>
</organism>
<reference evidence="1 2" key="1">
    <citation type="submission" date="2023-03" db="EMBL/GenBank/DDBJ databases">
        <title>Roseibium porphyridii sp. nov. and Roseibium rhodosorbium sp. nov. isolated from marine algae, Porphyridium cruentum and Rhodosorus marinus, respectively.</title>
        <authorList>
            <person name="Lee M.W."/>
            <person name="Choi B.J."/>
            <person name="Lee J.K."/>
            <person name="Choi D.G."/>
            <person name="Baek J.H."/>
            <person name="Bayburt H."/>
            <person name="Kim J.M."/>
            <person name="Han D.M."/>
            <person name="Kim K.H."/>
            <person name="Jeon C.O."/>
        </authorList>
    </citation>
    <scope>NUCLEOTIDE SEQUENCE [LARGE SCALE GENOMIC DNA]</scope>
    <source>
        <strain evidence="1 2">KMA01</strain>
        <plasmid evidence="1 2">unnamed2</plasmid>
    </source>
</reference>
<dbReference type="InterPro" id="IPR018777">
    <property type="entry name" value="Replication_initiator_prot_A"/>
</dbReference>
<dbReference type="Pfam" id="PF10134">
    <property type="entry name" value="RPA"/>
    <property type="match status" value="1"/>
</dbReference>
<evidence type="ECO:0000313" key="2">
    <source>
        <dbReference type="Proteomes" id="UP001209803"/>
    </source>
</evidence>
<gene>
    <name evidence="1" type="ORF">K1718_27450</name>
</gene>
<name>A0ABY8FAW2_9HYPH</name>
<keyword evidence="1" id="KW-0614">Plasmid</keyword>
<dbReference type="EMBL" id="CP120865">
    <property type="protein sequence ID" value="WFE92638.1"/>
    <property type="molecule type" value="Genomic_DNA"/>
</dbReference>